<proteinExistence type="predicted"/>
<sequence length="72" mass="7508">MSIMTTPDRGKTPSPTETRTKPIHGVCLCLVVMGLFVGECSLTASSSPCGDGLVGDAGSRVGCSREMRFDSI</sequence>
<name>A0A319DF10_9EURO</name>
<protein>
    <submittedName>
        <fullName evidence="2">Uncharacterized protein</fullName>
    </submittedName>
</protein>
<dbReference type="AlphaFoldDB" id="A0A319DF10"/>
<evidence type="ECO:0000313" key="3">
    <source>
        <dbReference type="Proteomes" id="UP000247810"/>
    </source>
</evidence>
<reference evidence="2 3" key="1">
    <citation type="submission" date="2018-02" db="EMBL/GenBank/DDBJ databases">
        <title>The genomes of Aspergillus section Nigri reveals drivers in fungal speciation.</title>
        <authorList>
            <consortium name="DOE Joint Genome Institute"/>
            <person name="Vesth T.C."/>
            <person name="Nybo J."/>
            <person name="Theobald S."/>
            <person name="Brandl J."/>
            <person name="Frisvad J.C."/>
            <person name="Nielsen K.F."/>
            <person name="Lyhne E.K."/>
            <person name="Kogle M.E."/>
            <person name="Kuo A."/>
            <person name="Riley R."/>
            <person name="Clum A."/>
            <person name="Nolan M."/>
            <person name="Lipzen A."/>
            <person name="Salamov A."/>
            <person name="Henrissat B."/>
            <person name="Wiebenga A."/>
            <person name="De vries R.P."/>
            <person name="Grigoriev I.V."/>
            <person name="Mortensen U.H."/>
            <person name="Andersen M.R."/>
            <person name="Baker S.E."/>
        </authorList>
    </citation>
    <scope>NUCLEOTIDE SEQUENCE [LARGE SCALE GENOMIC DNA]</scope>
    <source>
        <strain evidence="2 3">CBS 707.79</strain>
    </source>
</reference>
<evidence type="ECO:0000313" key="2">
    <source>
        <dbReference type="EMBL" id="PYH95774.1"/>
    </source>
</evidence>
<dbReference type="Proteomes" id="UP000247810">
    <property type="component" value="Unassembled WGS sequence"/>
</dbReference>
<gene>
    <name evidence="2" type="ORF">BO71DRAFT_197463</name>
</gene>
<evidence type="ECO:0000256" key="1">
    <source>
        <dbReference type="SAM" id="MobiDB-lite"/>
    </source>
</evidence>
<accession>A0A319DF10</accession>
<dbReference type="VEuPathDB" id="FungiDB:BO71DRAFT_197463"/>
<dbReference type="EMBL" id="KZ825848">
    <property type="protein sequence ID" value="PYH95774.1"/>
    <property type="molecule type" value="Genomic_DNA"/>
</dbReference>
<keyword evidence="3" id="KW-1185">Reference proteome</keyword>
<feature type="region of interest" description="Disordered" evidence="1">
    <location>
        <begin position="1"/>
        <end position="20"/>
    </location>
</feature>
<organism evidence="2 3">
    <name type="scientific">Aspergillus ellipticus CBS 707.79</name>
    <dbReference type="NCBI Taxonomy" id="1448320"/>
    <lineage>
        <taxon>Eukaryota</taxon>
        <taxon>Fungi</taxon>
        <taxon>Dikarya</taxon>
        <taxon>Ascomycota</taxon>
        <taxon>Pezizomycotina</taxon>
        <taxon>Eurotiomycetes</taxon>
        <taxon>Eurotiomycetidae</taxon>
        <taxon>Eurotiales</taxon>
        <taxon>Aspergillaceae</taxon>
        <taxon>Aspergillus</taxon>
        <taxon>Aspergillus subgen. Circumdati</taxon>
    </lineage>
</organism>